<dbReference type="AlphaFoldDB" id="A0A916S6Q9"/>
<sequence length="100" mass="10871">MVYFIFSEQTAMPGVPLLRSPREGCALAITRDEIISVLGPVDDTLIAEIMASGATLDELILAWGWITNEEALVLEGIPRASGRTAELIDLLSDDEEDEPL</sequence>
<gene>
    <name evidence="1" type="ORF">GCM10011491_09720</name>
</gene>
<dbReference type="EMBL" id="BMHH01000003">
    <property type="protein sequence ID" value="GGA84292.1"/>
    <property type="molecule type" value="Genomic_DNA"/>
</dbReference>
<protein>
    <submittedName>
        <fullName evidence="1">Uncharacterized protein</fullName>
    </submittedName>
</protein>
<accession>A0A916S6Q9</accession>
<comment type="caution">
    <text evidence="1">The sequence shown here is derived from an EMBL/GenBank/DDBJ whole genome shotgun (WGS) entry which is preliminary data.</text>
</comment>
<dbReference type="Proteomes" id="UP000646478">
    <property type="component" value="Unassembled WGS sequence"/>
</dbReference>
<proteinExistence type="predicted"/>
<evidence type="ECO:0000313" key="2">
    <source>
        <dbReference type="Proteomes" id="UP000646478"/>
    </source>
</evidence>
<evidence type="ECO:0000313" key="1">
    <source>
        <dbReference type="EMBL" id="GGA84292.1"/>
    </source>
</evidence>
<name>A0A916S6Q9_9HYPH</name>
<reference evidence="1" key="1">
    <citation type="journal article" date="2014" name="Int. J. Syst. Evol. Microbiol.">
        <title>Complete genome sequence of Corynebacterium casei LMG S-19264T (=DSM 44701T), isolated from a smear-ripened cheese.</title>
        <authorList>
            <consortium name="US DOE Joint Genome Institute (JGI-PGF)"/>
            <person name="Walter F."/>
            <person name="Albersmeier A."/>
            <person name="Kalinowski J."/>
            <person name="Ruckert C."/>
        </authorList>
    </citation>
    <scope>NUCLEOTIDE SEQUENCE</scope>
    <source>
        <strain evidence="1">CGMCC 1.15082</strain>
    </source>
</reference>
<reference evidence="1" key="2">
    <citation type="submission" date="2020-09" db="EMBL/GenBank/DDBJ databases">
        <authorList>
            <person name="Sun Q."/>
            <person name="Zhou Y."/>
        </authorList>
    </citation>
    <scope>NUCLEOTIDE SEQUENCE</scope>
    <source>
        <strain evidence="1">CGMCC 1.15082</strain>
    </source>
</reference>
<keyword evidence="2" id="KW-1185">Reference proteome</keyword>
<organism evidence="1 2">
    <name type="scientific">Brucella endophytica</name>
    <dbReference type="NCBI Taxonomy" id="1963359"/>
    <lineage>
        <taxon>Bacteria</taxon>
        <taxon>Pseudomonadati</taxon>
        <taxon>Pseudomonadota</taxon>
        <taxon>Alphaproteobacteria</taxon>
        <taxon>Hyphomicrobiales</taxon>
        <taxon>Brucellaceae</taxon>
        <taxon>Brucella/Ochrobactrum group</taxon>
        <taxon>Brucella</taxon>
    </lineage>
</organism>